<name>A0A562IW11_9ACTN</name>
<dbReference type="Gene3D" id="3.90.950.20">
    <property type="entry name" value="CinA-like"/>
    <property type="match status" value="1"/>
</dbReference>
<protein>
    <submittedName>
        <fullName evidence="2">Nicotinamide-nucleotide amidase</fullName>
    </submittedName>
</protein>
<sequence>MWPAALAAEPVRRALAGATELRQRTLRLWRTPESELAATLRRVDDQLTGLEVTTCLRDGELEIVTRYEPDADDAYGRLVAAVTADFAGTLFSDGPTVDELVAWALDERGWTVAVGESETGGLVTARLTEPAGASRRVLGGVAAYANSAKEQLLDVPPATLVDGGAVSPAVARALAEGARARFGADVGVGVTGVAGPGGGTPEKPVGTVHLAVVGPDGALAYSDRLRGDRAAVRGRTGTLAVHLLRQLLLGGPPA</sequence>
<proteinExistence type="predicted"/>
<dbReference type="NCBIfam" id="TIGR00199">
    <property type="entry name" value="PncC_domain"/>
    <property type="match status" value="1"/>
</dbReference>
<dbReference type="Proteomes" id="UP000321490">
    <property type="component" value="Unassembled WGS sequence"/>
</dbReference>
<dbReference type="SUPFAM" id="SSF142433">
    <property type="entry name" value="CinA-like"/>
    <property type="match status" value="1"/>
</dbReference>
<accession>A0A562IW11</accession>
<evidence type="ECO:0000313" key="3">
    <source>
        <dbReference type="Proteomes" id="UP000321490"/>
    </source>
</evidence>
<evidence type="ECO:0000313" key="2">
    <source>
        <dbReference type="EMBL" id="TWH75020.1"/>
    </source>
</evidence>
<dbReference type="InterPro" id="IPR036653">
    <property type="entry name" value="CinA-like_C"/>
</dbReference>
<feature type="domain" description="CinA C-terminal" evidence="1">
    <location>
        <begin position="98"/>
        <end position="248"/>
    </location>
</feature>
<dbReference type="Pfam" id="PF02464">
    <property type="entry name" value="CinA"/>
    <property type="match status" value="1"/>
</dbReference>
<comment type="caution">
    <text evidence="2">The sequence shown here is derived from an EMBL/GenBank/DDBJ whole genome shotgun (WGS) entry which is preliminary data.</text>
</comment>
<keyword evidence="3" id="KW-1185">Reference proteome</keyword>
<reference evidence="2 3" key="1">
    <citation type="submission" date="2019-07" db="EMBL/GenBank/DDBJ databases">
        <title>R&amp;d 2014.</title>
        <authorList>
            <person name="Klenk H.-P."/>
        </authorList>
    </citation>
    <scope>NUCLEOTIDE SEQUENCE [LARGE SCALE GENOMIC DNA]</scope>
    <source>
        <strain evidence="2 3">DSM 45764</strain>
    </source>
</reference>
<dbReference type="InterPro" id="IPR008136">
    <property type="entry name" value="CinA_C"/>
</dbReference>
<gene>
    <name evidence="2" type="ORF">JD78_03570</name>
</gene>
<organism evidence="2 3">
    <name type="scientific">Modestobacter roseus</name>
    <dbReference type="NCBI Taxonomy" id="1181884"/>
    <lineage>
        <taxon>Bacteria</taxon>
        <taxon>Bacillati</taxon>
        <taxon>Actinomycetota</taxon>
        <taxon>Actinomycetes</taxon>
        <taxon>Geodermatophilales</taxon>
        <taxon>Geodermatophilaceae</taxon>
        <taxon>Modestobacter</taxon>
    </lineage>
</organism>
<dbReference type="AlphaFoldDB" id="A0A562IW11"/>
<evidence type="ECO:0000259" key="1">
    <source>
        <dbReference type="Pfam" id="PF02464"/>
    </source>
</evidence>
<dbReference type="EMBL" id="VLKF01000001">
    <property type="protein sequence ID" value="TWH75020.1"/>
    <property type="molecule type" value="Genomic_DNA"/>
</dbReference>